<name>A0A2I6S2Q2_9RHOO</name>
<dbReference type="EMBL" id="CP025682">
    <property type="protein sequence ID" value="AUN93498.1"/>
    <property type="molecule type" value="Genomic_DNA"/>
</dbReference>
<dbReference type="CDD" id="cd06464">
    <property type="entry name" value="ACD_sHsps-like"/>
    <property type="match status" value="1"/>
</dbReference>
<dbReference type="SUPFAM" id="SSF49764">
    <property type="entry name" value="HSP20-like chaperones"/>
    <property type="match status" value="1"/>
</dbReference>
<gene>
    <name evidence="4" type="ORF">C0099_00245</name>
</gene>
<evidence type="ECO:0000313" key="5">
    <source>
        <dbReference type="Proteomes" id="UP000242205"/>
    </source>
</evidence>
<evidence type="ECO:0000256" key="2">
    <source>
        <dbReference type="RuleBase" id="RU003616"/>
    </source>
</evidence>
<dbReference type="Gene3D" id="2.60.40.790">
    <property type="match status" value="1"/>
</dbReference>
<comment type="similarity">
    <text evidence="1 2">Belongs to the small heat shock protein (HSP20) family.</text>
</comment>
<dbReference type="Proteomes" id="UP000242205">
    <property type="component" value="Chromosome"/>
</dbReference>
<dbReference type="PANTHER" id="PTHR11527">
    <property type="entry name" value="HEAT-SHOCK PROTEIN 20 FAMILY MEMBER"/>
    <property type="match status" value="1"/>
</dbReference>
<reference evidence="4 5" key="1">
    <citation type="submission" date="2018-01" db="EMBL/GenBank/DDBJ databases">
        <authorList>
            <person name="Fu G.-Y."/>
        </authorList>
    </citation>
    <scope>NUCLEOTIDE SEQUENCE [LARGE SCALE GENOMIC DNA]</scope>
    <source>
        <strain evidence="4 5">SY39</strain>
    </source>
</reference>
<dbReference type="Pfam" id="PF00011">
    <property type="entry name" value="HSP20"/>
    <property type="match status" value="1"/>
</dbReference>
<evidence type="ECO:0000313" key="4">
    <source>
        <dbReference type="EMBL" id="AUN93498.1"/>
    </source>
</evidence>
<organism evidence="4 5">
    <name type="scientific">Pseudazoarcus pumilus</name>
    <dbReference type="NCBI Taxonomy" id="2067960"/>
    <lineage>
        <taxon>Bacteria</taxon>
        <taxon>Pseudomonadati</taxon>
        <taxon>Pseudomonadota</taxon>
        <taxon>Betaproteobacteria</taxon>
        <taxon>Rhodocyclales</taxon>
        <taxon>Zoogloeaceae</taxon>
        <taxon>Pseudazoarcus</taxon>
    </lineage>
</organism>
<dbReference type="InterPro" id="IPR008978">
    <property type="entry name" value="HSP20-like_chaperone"/>
</dbReference>
<dbReference type="InterPro" id="IPR002068">
    <property type="entry name" value="A-crystallin/Hsp20_dom"/>
</dbReference>
<dbReference type="InterPro" id="IPR031107">
    <property type="entry name" value="Small_HSP"/>
</dbReference>
<dbReference type="PROSITE" id="PS01031">
    <property type="entry name" value="SHSP"/>
    <property type="match status" value="1"/>
</dbReference>
<keyword evidence="5" id="KW-1185">Reference proteome</keyword>
<proteinExistence type="inferred from homology"/>
<feature type="domain" description="SHSP" evidence="3">
    <location>
        <begin position="38"/>
        <end position="149"/>
    </location>
</feature>
<accession>A0A2I6S2Q2</accession>
<evidence type="ECO:0000256" key="1">
    <source>
        <dbReference type="PROSITE-ProRule" id="PRU00285"/>
    </source>
</evidence>
<evidence type="ECO:0000259" key="3">
    <source>
        <dbReference type="PROSITE" id="PS01031"/>
    </source>
</evidence>
<dbReference type="OrthoDB" id="5295562at2"/>
<sequence length="149" mass="16526">MYESLLTSPGGFAADFERLQRELQQLFGTTGRPGSIRAVASGAFPAINVGSAPDAVHIYAFAPGMSAQEFDVRVERGVLSIEGERKNDRPDDPKQPVYASERFAGRFRRAVSLPEDADPEQVSAHYRDGVLHIRVARREAMQPRRITIQ</sequence>
<dbReference type="RefSeq" id="WP_102245572.1">
    <property type="nucleotide sequence ID" value="NZ_CP025682.1"/>
</dbReference>
<dbReference type="KEGG" id="atw:C0099_00245"/>
<dbReference type="AlphaFoldDB" id="A0A2I6S2Q2"/>
<protein>
    <submittedName>
        <fullName evidence="4">Heat-shock protein Hsp20</fullName>
    </submittedName>
</protein>